<accession>A0ABX9Q4K8</accession>
<keyword evidence="2 3" id="KW-0067">ATP-binding</keyword>
<feature type="domain" description="FtsK" evidence="4">
    <location>
        <begin position="38"/>
        <end position="139"/>
    </location>
</feature>
<comment type="caution">
    <text evidence="5">The sequence shown here is derived from an EMBL/GenBank/DDBJ whole genome shotgun (WGS) entry which is preliminary data.</text>
</comment>
<sequence>VRLTELGTDLTDLDDETQITGRWQTCRGLRGQIGVGIDGVVSLDLREDGPHGLVAGTTGAGKSELLQSFIASLAVNNPPNRLTFLLVDYKGGAAFRECADLPHTVGYITDLTPALVQRALISMNAELTWRAELLAHYSA</sequence>
<dbReference type="PANTHER" id="PTHR22683">
    <property type="entry name" value="SPORULATION PROTEIN RELATED"/>
    <property type="match status" value="1"/>
</dbReference>
<dbReference type="InterPro" id="IPR050206">
    <property type="entry name" value="FtsK/SpoIIIE/SftA"/>
</dbReference>
<dbReference type="InterPro" id="IPR002543">
    <property type="entry name" value="FtsK_dom"/>
</dbReference>
<dbReference type="RefSeq" id="WP_279637216.1">
    <property type="nucleotide sequence ID" value="NZ_RAWI01001221.1"/>
</dbReference>
<name>A0ABX9Q4K8_9BACT</name>
<evidence type="ECO:0000259" key="4">
    <source>
        <dbReference type="PROSITE" id="PS50901"/>
    </source>
</evidence>
<protein>
    <recommendedName>
        <fullName evidence="4">FtsK domain-containing protein</fullName>
    </recommendedName>
</protein>
<evidence type="ECO:0000256" key="2">
    <source>
        <dbReference type="ARBA" id="ARBA00022840"/>
    </source>
</evidence>
<dbReference type="Proteomes" id="UP000278907">
    <property type="component" value="Unassembled WGS sequence"/>
</dbReference>
<evidence type="ECO:0000313" key="6">
    <source>
        <dbReference type="Proteomes" id="UP000278907"/>
    </source>
</evidence>
<keyword evidence="6" id="KW-1185">Reference proteome</keyword>
<dbReference type="PROSITE" id="PS50901">
    <property type="entry name" value="FTSK"/>
    <property type="match status" value="1"/>
</dbReference>
<feature type="non-terminal residue" evidence="5">
    <location>
        <position position="1"/>
    </location>
</feature>
<dbReference type="Pfam" id="PF01580">
    <property type="entry name" value="FtsK_SpoIIIE"/>
    <property type="match status" value="1"/>
</dbReference>
<feature type="non-terminal residue" evidence="5">
    <location>
        <position position="139"/>
    </location>
</feature>
<dbReference type="EMBL" id="RAWI01001221">
    <property type="protein sequence ID" value="RKH78290.1"/>
    <property type="molecule type" value="Genomic_DNA"/>
</dbReference>
<reference evidence="5 6" key="1">
    <citation type="submission" date="2018-09" db="EMBL/GenBank/DDBJ databases">
        <authorList>
            <person name="Livingstone P.G."/>
            <person name="Whitworth D.E."/>
        </authorList>
    </citation>
    <scope>NUCLEOTIDE SEQUENCE [LARGE SCALE GENOMIC DNA]</scope>
    <source>
        <strain evidence="5 6">CA031B</strain>
    </source>
</reference>
<keyword evidence="1 3" id="KW-0547">Nucleotide-binding</keyword>
<feature type="binding site" evidence="3">
    <location>
        <begin position="56"/>
        <end position="63"/>
    </location>
    <ligand>
        <name>ATP</name>
        <dbReference type="ChEBI" id="CHEBI:30616"/>
    </ligand>
</feature>
<gene>
    <name evidence="5" type="ORF">D7Y13_43845</name>
</gene>
<proteinExistence type="predicted"/>
<organism evidence="5 6">
    <name type="scientific">Corallococcus praedator</name>
    <dbReference type="NCBI Taxonomy" id="2316724"/>
    <lineage>
        <taxon>Bacteria</taxon>
        <taxon>Pseudomonadati</taxon>
        <taxon>Myxococcota</taxon>
        <taxon>Myxococcia</taxon>
        <taxon>Myxococcales</taxon>
        <taxon>Cystobacterineae</taxon>
        <taxon>Myxococcaceae</taxon>
        <taxon>Corallococcus</taxon>
    </lineage>
</organism>
<evidence type="ECO:0000256" key="1">
    <source>
        <dbReference type="ARBA" id="ARBA00022741"/>
    </source>
</evidence>
<evidence type="ECO:0000256" key="3">
    <source>
        <dbReference type="PROSITE-ProRule" id="PRU00289"/>
    </source>
</evidence>
<dbReference type="InterPro" id="IPR027417">
    <property type="entry name" value="P-loop_NTPase"/>
</dbReference>
<dbReference type="PANTHER" id="PTHR22683:SF1">
    <property type="entry name" value="TYPE VII SECRETION SYSTEM PROTEIN ESSC"/>
    <property type="match status" value="1"/>
</dbReference>
<evidence type="ECO:0000313" key="5">
    <source>
        <dbReference type="EMBL" id="RKH78290.1"/>
    </source>
</evidence>
<dbReference type="SUPFAM" id="SSF52540">
    <property type="entry name" value="P-loop containing nucleoside triphosphate hydrolases"/>
    <property type="match status" value="1"/>
</dbReference>
<dbReference type="Gene3D" id="3.40.50.300">
    <property type="entry name" value="P-loop containing nucleotide triphosphate hydrolases"/>
    <property type="match status" value="1"/>
</dbReference>